<feature type="transmembrane region" description="Helical" evidence="12">
    <location>
        <begin position="392"/>
        <end position="417"/>
    </location>
</feature>
<keyword evidence="8" id="KW-0630">Potassium</keyword>
<protein>
    <submittedName>
        <fullName evidence="13">TrkH family potassium uptake protein</fullName>
    </submittedName>
</protein>
<reference evidence="14" key="1">
    <citation type="journal article" date="2019" name="Int. J. Syst. Evol. Microbiol.">
        <title>The Global Catalogue of Microorganisms (GCM) 10K type strain sequencing project: providing services to taxonomists for standard genome sequencing and annotation.</title>
        <authorList>
            <consortium name="The Broad Institute Genomics Platform"/>
            <consortium name="The Broad Institute Genome Sequencing Center for Infectious Disease"/>
            <person name="Wu L."/>
            <person name="Ma J."/>
        </authorList>
    </citation>
    <scope>NUCLEOTIDE SEQUENCE [LARGE SCALE GENOMIC DNA]</scope>
    <source>
        <strain evidence="14">CCUG 62114</strain>
    </source>
</reference>
<feature type="transmembrane region" description="Helical" evidence="12">
    <location>
        <begin position="262"/>
        <end position="282"/>
    </location>
</feature>
<dbReference type="PIRSF" id="PIRSF006247">
    <property type="entry name" value="TrkH"/>
    <property type="match status" value="1"/>
</dbReference>
<evidence type="ECO:0000256" key="12">
    <source>
        <dbReference type="SAM" id="Phobius"/>
    </source>
</evidence>
<keyword evidence="6" id="KW-0633">Potassium transport</keyword>
<dbReference type="NCBIfam" id="TIGR00933">
    <property type="entry name" value="2a38"/>
    <property type="match status" value="1"/>
</dbReference>
<keyword evidence="7 12" id="KW-0812">Transmembrane</keyword>
<accession>A0ABW3I1N5</accession>
<evidence type="ECO:0000313" key="14">
    <source>
        <dbReference type="Proteomes" id="UP001596997"/>
    </source>
</evidence>
<evidence type="ECO:0000256" key="10">
    <source>
        <dbReference type="ARBA" id="ARBA00023065"/>
    </source>
</evidence>
<feature type="transmembrane region" description="Helical" evidence="12">
    <location>
        <begin position="5"/>
        <end position="22"/>
    </location>
</feature>
<proteinExistence type="inferred from homology"/>
<evidence type="ECO:0000256" key="6">
    <source>
        <dbReference type="ARBA" id="ARBA00022538"/>
    </source>
</evidence>
<feature type="transmembrane region" description="Helical" evidence="12">
    <location>
        <begin position="28"/>
        <end position="48"/>
    </location>
</feature>
<keyword evidence="3" id="KW-0813">Transport</keyword>
<evidence type="ECO:0000256" key="5">
    <source>
        <dbReference type="ARBA" id="ARBA00022519"/>
    </source>
</evidence>
<dbReference type="RefSeq" id="WP_377714788.1">
    <property type="nucleotide sequence ID" value="NZ_JBHTJM010000006.1"/>
</dbReference>
<evidence type="ECO:0000256" key="7">
    <source>
        <dbReference type="ARBA" id="ARBA00022692"/>
    </source>
</evidence>
<feature type="transmembrane region" description="Helical" evidence="12">
    <location>
        <begin position="227"/>
        <end position="250"/>
    </location>
</feature>
<dbReference type="PANTHER" id="PTHR32024:SF2">
    <property type="entry name" value="TRK SYSTEM POTASSIUM UPTAKE PROTEIN TRKG-RELATED"/>
    <property type="match status" value="1"/>
</dbReference>
<evidence type="ECO:0000256" key="3">
    <source>
        <dbReference type="ARBA" id="ARBA00022448"/>
    </source>
</evidence>
<keyword evidence="4" id="KW-1003">Cell membrane</keyword>
<dbReference type="InterPro" id="IPR003445">
    <property type="entry name" value="Cat_transpt"/>
</dbReference>
<comment type="caution">
    <text evidence="13">The sequence shown here is derived from an EMBL/GenBank/DDBJ whole genome shotgun (WGS) entry which is preliminary data.</text>
</comment>
<evidence type="ECO:0000313" key="13">
    <source>
        <dbReference type="EMBL" id="MFD0963467.1"/>
    </source>
</evidence>
<dbReference type="PANTHER" id="PTHR32024">
    <property type="entry name" value="TRK SYSTEM POTASSIUM UPTAKE PROTEIN TRKG-RELATED"/>
    <property type="match status" value="1"/>
</dbReference>
<keyword evidence="5" id="KW-0997">Cell inner membrane</keyword>
<feature type="transmembrane region" description="Helical" evidence="12">
    <location>
        <begin position="331"/>
        <end position="353"/>
    </location>
</feature>
<dbReference type="Pfam" id="PF02386">
    <property type="entry name" value="TrkH"/>
    <property type="match status" value="1"/>
</dbReference>
<dbReference type="Proteomes" id="UP001596997">
    <property type="component" value="Unassembled WGS sequence"/>
</dbReference>
<keyword evidence="9 12" id="KW-1133">Transmembrane helix</keyword>
<feature type="transmembrane region" description="Helical" evidence="12">
    <location>
        <begin position="174"/>
        <end position="197"/>
    </location>
</feature>
<evidence type="ECO:0000256" key="11">
    <source>
        <dbReference type="ARBA" id="ARBA00023136"/>
    </source>
</evidence>
<name>A0ABW3I1N5_9FLAO</name>
<dbReference type="EMBL" id="JBHTJM010000006">
    <property type="protein sequence ID" value="MFD0963467.1"/>
    <property type="molecule type" value="Genomic_DNA"/>
</dbReference>
<evidence type="ECO:0000256" key="1">
    <source>
        <dbReference type="ARBA" id="ARBA00004429"/>
    </source>
</evidence>
<keyword evidence="11 12" id="KW-0472">Membrane</keyword>
<sequence length="485" mass="53574">MGLLLLFNGGFMLIAALVSFLYKDGVTLEISLAGLVSSAIGGLLMFVTKDHKKEIKKREGYLVVALGWLLMTFSGTFPYLFTNAIPNFTNAFFETMSGYTTTGASILSDIEVLPKGVLFWRSMTHWLGGMGIIVLAIAILPLLGIGGMQLFAAEAPGPSADKLHPRITDTAKRLWLIYLVYTVAETILLKLAGMNLFDAMNHSLSTLSTGGFSTKNASVAYWNDKPLIQYIIIVFMFLAGTNFVLSYFAFKGKVQKIIKDEEFRFYSVFILLFIGLCTFVIYKDAHVEVSDYHPQIFGELESAFRHSAFQIIAVITTTGFVSADFTNWTPFLTVFFFGLMFVGGSAGSTAGGVKVVRHLIMVKNGFFEFKRTLHPNAIIPVRYNKKSVSKEIVFNILAFFILYMLLFIGGALGLGFLGLDFESAIGGAVSSLGNVGPAFGTLNPLANFGHLPVLAKWWCAFLMLLGRLELFTVLIVITPFFWRNR</sequence>
<keyword evidence="14" id="KW-1185">Reference proteome</keyword>
<evidence type="ECO:0000256" key="8">
    <source>
        <dbReference type="ARBA" id="ARBA00022958"/>
    </source>
</evidence>
<feature type="transmembrane region" description="Helical" evidence="12">
    <location>
        <begin position="455"/>
        <end position="482"/>
    </location>
</feature>
<evidence type="ECO:0000256" key="9">
    <source>
        <dbReference type="ARBA" id="ARBA00022989"/>
    </source>
</evidence>
<comment type="similarity">
    <text evidence="2">Belongs to the TrkH potassium transport family.</text>
</comment>
<organism evidence="13 14">
    <name type="scientific">Pseudofulvibacter geojedonensis</name>
    <dbReference type="NCBI Taxonomy" id="1123758"/>
    <lineage>
        <taxon>Bacteria</taxon>
        <taxon>Pseudomonadati</taxon>
        <taxon>Bacteroidota</taxon>
        <taxon>Flavobacteriia</taxon>
        <taxon>Flavobacteriales</taxon>
        <taxon>Flavobacteriaceae</taxon>
        <taxon>Pseudofulvibacter</taxon>
    </lineage>
</organism>
<keyword evidence="10" id="KW-0406">Ion transport</keyword>
<comment type="subcellular location">
    <subcellularLocation>
        <location evidence="1">Cell inner membrane</location>
        <topology evidence="1">Multi-pass membrane protein</topology>
    </subcellularLocation>
</comment>
<evidence type="ECO:0000256" key="4">
    <source>
        <dbReference type="ARBA" id="ARBA00022475"/>
    </source>
</evidence>
<feature type="transmembrane region" description="Helical" evidence="12">
    <location>
        <begin position="60"/>
        <end position="81"/>
    </location>
</feature>
<feature type="transmembrane region" description="Helical" evidence="12">
    <location>
        <begin position="126"/>
        <end position="153"/>
    </location>
</feature>
<gene>
    <name evidence="13" type="ORF">ACFQ1O_05595</name>
</gene>
<dbReference type="InterPro" id="IPR004772">
    <property type="entry name" value="TrkH"/>
</dbReference>
<evidence type="ECO:0000256" key="2">
    <source>
        <dbReference type="ARBA" id="ARBA00009137"/>
    </source>
</evidence>